<feature type="domain" description="HPt" evidence="14">
    <location>
        <begin position="1"/>
        <end position="103"/>
    </location>
</feature>
<reference evidence="15 16" key="1">
    <citation type="submission" date="2010-11" db="EMBL/GenBank/DDBJ databases">
        <title>The complete genome of Thermotoga thermarum DSM 5069.</title>
        <authorList>
            <consortium name="US DOE Joint Genome Institute (JGI-PGF)"/>
            <person name="Lucas S."/>
            <person name="Copeland A."/>
            <person name="Lapidus A."/>
            <person name="Bruce D."/>
            <person name="Goodwin L."/>
            <person name="Pitluck S."/>
            <person name="Kyrpides N."/>
            <person name="Mavromatis K."/>
            <person name="Ivanova N."/>
            <person name="Zeytun A."/>
            <person name="Brettin T."/>
            <person name="Detter J.C."/>
            <person name="Tapia R."/>
            <person name="Han C."/>
            <person name="Land M."/>
            <person name="Hauser L."/>
            <person name="Markowitz V."/>
            <person name="Cheng J.-F."/>
            <person name="Hugenholtz P."/>
            <person name="Woyke T."/>
            <person name="Wu D."/>
            <person name="Spring S."/>
            <person name="Schroeder M."/>
            <person name="Brambilla E."/>
            <person name="Klenk H.-P."/>
            <person name="Eisen J.A."/>
        </authorList>
    </citation>
    <scope>NUCLEOTIDE SEQUENCE [LARGE SCALE GENOMIC DNA]</scope>
    <source>
        <strain evidence="15 16">DSM 5069</strain>
    </source>
</reference>
<evidence type="ECO:0000256" key="10">
    <source>
        <dbReference type="ARBA" id="ARBA00023012"/>
    </source>
</evidence>
<keyword evidence="16" id="KW-1185">Reference proteome</keyword>
<dbReference type="InterPro" id="IPR004358">
    <property type="entry name" value="Sig_transdc_His_kin-like_C"/>
</dbReference>
<evidence type="ECO:0000313" key="15">
    <source>
        <dbReference type="EMBL" id="AEH50777.1"/>
    </source>
</evidence>
<dbReference type="InterPro" id="IPR037052">
    <property type="entry name" value="CheA-like_P2_sf"/>
</dbReference>
<organism evidence="15 16">
    <name type="scientific">Pseudothermotoga thermarum DSM 5069</name>
    <dbReference type="NCBI Taxonomy" id="688269"/>
    <lineage>
        <taxon>Bacteria</taxon>
        <taxon>Thermotogati</taxon>
        <taxon>Thermotogota</taxon>
        <taxon>Thermotogae</taxon>
        <taxon>Thermotogales</taxon>
        <taxon>Thermotogaceae</taxon>
        <taxon>Pseudothermotoga</taxon>
    </lineage>
</organism>
<dbReference type="GO" id="GO:0006935">
    <property type="term" value="P:chemotaxis"/>
    <property type="evidence" value="ECO:0007669"/>
    <property type="project" value="UniProtKB-KW"/>
</dbReference>
<dbReference type="PROSITE" id="PS50851">
    <property type="entry name" value="CHEW"/>
    <property type="match status" value="1"/>
</dbReference>
<dbReference type="Gene3D" id="2.30.30.40">
    <property type="entry name" value="SH3 Domains"/>
    <property type="match status" value="1"/>
</dbReference>
<dbReference type="InterPro" id="IPR004105">
    <property type="entry name" value="CheA-like_dim"/>
</dbReference>
<evidence type="ECO:0000256" key="5">
    <source>
        <dbReference type="ARBA" id="ARBA00022553"/>
    </source>
</evidence>
<name>F7YXX8_9THEM</name>
<dbReference type="PANTHER" id="PTHR43395">
    <property type="entry name" value="SENSOR HISTIDINE KINASE CHEA"/>
    <property type="match status" value="1"/>
</dbReference>
<dbReference type="AlphaFoldDB" id="F7YXX8"/>
<dbReference type="InterPro" id="IPR002545">
    <property type="entry name" value="CheW-lke_dom"/>
</dbReference>
<dbReference type="SUPFAM" id="SSF55052">
    <property type="entry name" value="CheY-binding domain of CheA"/>
    <property type="match status" value="1"/>
</dbReference>
<dbReference type="EMBL" id="CP002351">
    <property type="protein sequence ID" value="AEH50777.1"/>
    <property type="molecule type" value="Genomic_DNA"/>
</dbReference>
<dbReference type="SUPFAM" id="SSF55874">
    <property type="entry name" value="ATPase domain of HSP90 chaperone/DNA topoisomerase II/histidine kinase"/>
    <property type="match status" value="1"/>
</dbReference>
<dbReference type="PATRIC" id="fig|688269.3.peg.716"/>
<dbReference type="PANTHER" id="PTHR43395:SF1">
    <property type="entry name" value="CHEMOTAXIS PROTEIN CHEA"/>
    <property type="match status" value="1"/>
</dbReference>
<keyword evidence="7" id="KW-0547">Nucleotide-binding</keyword>
<evidence type="ECO:0000256" key="2">
    <source>
        <dbReference type="ARBA" id="ARBA00012438"/>
    </source>
</evidence>
<evidence type="ECO:0000256" key="9">
    <source>
        <dbReference type="ARBA" id="ARBA00022840"/>
    </source>
</evidence>
<dbReference type="Proteomes" id="UP000006804">
    <property type="component" value="Chromosome"/>
</dbReference>
<dbReference type="SMART" id="SM01231">
    <property type="entry name" value="H-kinase_dim"/>
    <property type="match status" value="1"/>
</dbReference>
<dbReference type="PROSITE" id="PS50109">
    <property type="entry name" value="HIS_KIN"/>
    <property type="match status" value="1"/>
</dbReference>
<dbReference type="KEGG" id="tta:Theth_0692"/>
<dbReference type="SUPFAM" id="SSF50341">
    <property type="entry name" value="CheW-like"/>
    <property type="match status" value="1"/>
</dbReference>
<dbReference type="InterPro" id="IPR005467">
    <property type="entry name" value="His_kinase_dom"/>
</dbReference>
<evidence type="ECO:0000256" key="1">
    <source>
        <dbReference type="ARBA" id="ARBA00000085"/>
    </source>
</evidence>
<dbReference type="CDD" id="cd00088">
    <property type="entry name" value="HPT"/>
    <property type="match status" value="1"/>
</dbReference>
<evidence type="ECO:0000259" key="14">
    <source>
        <dbReference type="PROSITE" id="PS50894"/>
    </source>
</evidence>
<dbReference type="Pfam" id="PF02518">
    <property type="entry name" value="HATPase_c"/>
    <property type="match status" value="1"/>
</dbReference>
<evidence type="ECO:0000313" key="16">
    <source>
        <dbReference type="Proteomes" id="UP000006804"/>
    </source>
</evidence>
<dbReference type="Gene3D" id="1.10.287.560">
    <property type="entry name" value="Histidine kinase CheA-like, homodimeric domain"/>
    <property type="match status" value="1"/>
</dbReference>
<keyword evidence="9" id="KW-0067">ATP-binding</keyword>
<dbReference type="Gene3D" id="3.30.565.10">
    <property type="entry name" value="Histidine kinase-like ATPase, C-terminal domain"/>
    <property type="match status" value="1"/>
</dbReference>
<feature type="domain" description="Histidine kinase" evidence="12">
    <location>
        <begin position="294"/>
        <end position="544"/>
    </location>
</feature>
<dbReference type="Pfam" id="PF02895">
    <property type="entry name" value="H-kinase_dim"/>
    <property type="match status" value="1"/>
</dbReference>
<comment type="catalytic activity">
    <reaction evidence="1">
        <text>ATP + protein L-histidine = ADP + protein N-phospho-L-histidine.</text>
        <dbReference type="EC" id="2.7.13.3"/>
    </reaction>
</comment>
<protein>
    <recommendedName>
        <fullName evidence="3">Chemotaxis protein CheA</fullName>
        <ecNumber evidence="2">2.7.13.3</ecNumber>
    </recommendedName>
</protein>
<dbReference type="Pfam" id="PF01584">
    <property type="entry name" value="CheW"/>
    <property type="match status" value="1"/>
</dbReference>
<dbReference type="FunFam" id="3.30.565.10:FF:000016">
    <property type="entry name" value="Chemotaxis protein CheA, putative"/>
    <property type="match status" value="1"/>
</dbReference>
<dbReference type="CDD" id="cd16916">
    <property type="entry name" value="HATPase_CheA-like"/>
    <property type="match status" value="1"/>
</dbReference>
<dbReference type="InterPro" id="IPR010808">
    <property type="entry name" value="CheA_P2-bd"/>
</dbReference>
<dbReference type="SMART" id="SM00260">
    <property type="entry name" value="CheW"/>
    <property type="match status" value="1"/>
</dbReference>
<evidence type="ECO:0000256" key="7">
    <source>
        <dbReference type="ARBA" id="ARBA00022741"/>
    </source>
</evidence>
<accession>F7YXX8</accession>
<evidence type="ECO:0000256" key="6">
    <source>
        <dbReference type="ARBA" id="ARBA00022679"/>
    </source>
</evidence>
<dbReference type="SMART" id="SM00073">
    <property type="entry name" value="HPT"/>
    <property type="match status" value="1"/>
</dbReference>
<evidence type="ECO:0000256" key="3">
    <source>
        <dbReference type="ARBA" id="ARBA00021495"/>
    </source>
</evidence>
<dbReference type="PROSITE" id="PS50894">
    <property type="entry name" value="HPT"/>
    <property type="match status" value="1"/>
</dbReference>
<dbReference type="GO" id="GO:0005524">
    <property type="term" value="F:ATP binding"/>
    <property type="evidence" value="ECO:0007669"/>
    <property type="project" value="UniProtKB-KW"/>
</dbReference>
<keyword evidence="8 15" id="KW-0418">Kinase</keyword>
<dbReference type="CDD" id="cd00731">
    <property type="entry name" value="CheA_reg"/>
    <property type="match status" value="1"/>
</dbReference>
<evidence type="ECO:0000259" key="12">
    <source>
        <dbReference type="PROSITE" id="PS50109"/>
    </source>
</evidence>
<proteinExistence type="predicted"/>
<dbReference type="InterPro" id="IPR008207">
    <property type="entry name" value="Sig_transdc_His_kin_Hpt_dom"/>
</dbReference>
<keyword evidence="10" id="KW-0902">Two-component regulatory system</keyword>
<dbReference type="PRINTS" id="PR00344">
    <property type="entry name" value="BCTRLSENSOR"/>
</dbReference>
<dbReference type="GO" id="GO:0005737">
    <property type="term" value="C:cytoplasm"/>
    <property type="evidence" value="ECO:0007669"/>
    <property type="project" value="InterPro"/>
</dbReference>
<evidence type="ECO:0000256" key="8">
    <source>
        <dbReference type="ARBA" id="ARBA00022777"/>
    </source>
</evidence>
<evidence type="ECO:0000256" key="4">
    <source>
        <dbReference type="ARBA" id="ARBA00022500"/>
    </source>
</evidence>
<dbReference type="RefSeq" id="WP_013931999.1">
    <property type="nucleotide sequence ID" value="NC_015707.1"/>
</dbReference>
<keyword evidence="4" id="KW-0145">Chemotaxis</keyword>
<dbReference type="SMART" id="SM00387">
    <property type="entry name" value="HATPase_c"/>
    <property type="match status" value="1"/>
</dbReference>
<dbReference type="GO" id="GO:0000155">
    <property type="term" value="F:phosphorelay sensor kinase activity"/>
    <property type="evidence" value="ECO:0007669"/>
    <property type="project" value="InterPro"/>
</dbReference>
<dbReference type="InterPro" id="IPR036890">
    <property type="entry name" value="HATPase_C_sf"/>
</dbReference>
<dbReference type="InterPro" id="IPR035891">
    <property type="entry name" value="CheY-binding_CheA"/>
</dbReference>
<gene>
    <name evidence="15" type="ORF">Theth_0692</name>
</gene>
<dbReference type="OrthoDB" id="9803176at2"/>
<dbReference type="InterPro" id="IPR003594">
    <property type="entry name" value="HATPase_dom"/>
</dbReference>
<keyword evidence="6" id="KW-0808">Transferase</keyword>
<dbReference type="InterPro" id="IPR051315">
    <property type="entry name" value="Bact_Chemotaxis_CheA"/>
</dbReference>
<dbReference type="eggNOG" id="COG0643">
    <property type="taxonomic scope" value="Bacteria"/>
</dbReference>
<dbReference type="FunFam" id="2.30.30.40:FF:000048">
    <property type="entry name" value="Chemotaxis protein CheA, putative"/>
    <property type="match status" value="1"/>
</dbReference>
<feature type="domain" description="CheW-like" evidence="13">
    <location>
        <begin position="546"/>
        <end position="674"/>
    </location>
</feature>
<evidence type="ECO:0000259" key="13">
    <source>
        <dbReference type="PROSITE" id="PS50851"/>
    </source>
</evidence>
<evidence type="ECO:0000256" key="11">
    <source>
        <dbReference type="PROSITE-ProRule" id="PRU00110"/>
    </source>
</evidence>
<dbReference type="InterPro" id="IPR037006">
    <property type="entry name" value="CheA-like_homodim_sf"/>
</dbReference>
<dbReference type="InterPro" id="IPR036641">
    <property type="entry name" value="HPT_dom_sf"/>
</dbReference>
<dbReference type="InterPro" id="IPR036097">
    <property type="entry name" value="HisK_dim/P_sf"/>
</dbReference>
<dbReference type="HOGENOM" id="CLU_000650_3_6_0"/>
<keyword evidence="5 11" id="KW-0597">Phosphoprotein</keyword>
<dbReference type="STRING" id="688269.Theth_0692"/>
<dbReference type="Pfam" id="PF01627">
    <property type="entry name" value="Hpt"/>
    <property type="match status" value="1"/>
</dbReference>
<dbReference type="Gene3D" id="1.20.120.160">
    <property type="entry name" value="HPT domain"/>
    <property type="match status" value="1"/>
</dbReference>
<dbReference type="Pfam" id="PF07194">
    <property type="entry name" value="P2"/>
    <property type="match status" value="1"/>
</dbReference>
<dbReference type="Gene3D" id="3.30.70.1110">
    <property type="entry name" value="Histidine kinase CheA-like, P2 response regulator-binding domain"/>
    <property type="match status" value="1"/>
</dbReference>
<dbReference type="EC" id="2.7.13.3" evidence="2"/>
<sequence>MVNEQYLSVFIAESKEYIQTLNDSLLALEKDPNNMEAVNEAFRALHTLKGMAGTMGFDRMSKFCHVVEQFLDKVRNKKVALTSDYLDGLFASIDILDKMLNSIVNTGTDQVGEAEMEILIKSFESAKVTQDTEKTIEQEAKSKTSKAEEMNEFSIELSPEVLNVIREAKKQGYNAYKVKVVLEQGTQFKAVRMFMVFKQIEDNGGQILSSLPSVEDIEQEKFDLEVELVVVTKQEKEDLRNSLLAISEIEKVMIADISPEQQVEIVKEHVKPQPTVEETKQAVEEESKTAKRKRIVQTVRVDIDKLDTLMNLMGELVISRSRIADTLRKYNIKEVDESLAQLTRVTLDLQNVVMKMRMVPIAFVFNRFPRMVRDLAKQLNKEINFIIEGEETELDRTFVEDIGEPILHLLRNAIDHGIESKEERLAKGKPAVGTVVLSARHEGNNVVIEVKDDGRGIDRNAVLKKAIEKGLITEAQAESLSDEKVYEFLFLPGFSTKSEATELSGRGVGMDVVKNVVESLNGSVSIQSVRGKGTTVTIRLPLTLAIIQALLVKVGKYVYAIPIANIDSTLNIDRSQIKKIQDREVTVIRGEIVPIVKLWEVLGIPHELQDGFYNTVIVRSGNRKIGIAVDTLIGQEDIVIKSLGKIFSDVKLFSGGAILGDGSIALILDVTNIA</sequence>
<dbReference type="SUPFAM" id="SSF47384">
    <property type="entry name" value="Homodimeric domain of signal transducing histidine kinase"/>
    <property type="match status" value="1"/>
</dbReference>
<dbReference type="SUPFAM" id="SSF47226">
    <property type="entry name" value="Histidine-containing phosphotransfer domain, HPT domain"/>
    <property type="match status" value="1"/>
</dbReference>
<feature type="modified residue" description="Phosphohistidine" evidence="11">
    <location>
        <position position="46"/>
    </location>
</feature>
<dbReference type="InterPro" id="IPR036061">
    <property type="entry name" value="CheW-like_dom_sf"/>
</dbReference>